<dbReference type="InterPro" id="IPR004839">
    <property type="entry name" value="Aminotransferase_I/II_large"/>
</dbReference>
<keyword evidence="10" id="KW-1185">Reference proteome</keyword>
<protein>
    <recommendedName>
        <fullName evidence="7">Aminotransferase</fullName>
        <ecNumber evidence="7">2.6.1.-</ecNumber>
    </recommendedName>
</protein>
<dbReference type="PRINTS" id="PR00753">
    <property type="entry name" value="ACCSYNTHASE"/>
</dbReference>
<evidence type="ECO:0000313" key="10">
    <source>
        <dbReference type="Proteomes" id="UP000248795"/>
    </source>
</evidence>
<dbReference type="EC" id="2.6.1.-" evidence="7"/>
<keyword evidence="5" id="KW-0663">Pyridoxal phosphate</keyword>
<comment type="caution">
    <text evidence="9">The sequence shown here is derived from an EMBL/GenBank/DDBJ whole genome shotgun (WGS) entry which is preliminary data.</text>
</comment>
<dbReference type="CDD" id="cd00609">
    <property type="entry name" value="AAT_like"/>
    <property type="match status" value="1"/>
</dbReference>
<feature type="domain" description="Aminotransferase class I/classII large" evidence="8">
    <location>
        <begin position="33"/>
        <end position="380"/>
    </location>
</feature>
<evidence type="ECO:0000259" key="8">
    <source>
        <dbReference type="Pfam" id="PF00155"/>
    </source>
</evidence>
<dbReference type="PROSITE" id="PS00105">
    <property type="entry name" value="AA_TRANSFER_CLASS_1"/>
    <property type="match status" value="1"/>
</dbReference>
<evidence type="ECO:0000256" key="4">
    <source>
        <dbReference type="ARBA" id="ARBA00022679"/>
    </source>
</evidence>
<dbReference type="Proteomes" id="UP000248795">
    <property type="component" value="Unassembled WGS sequence"/>
</dbReference>
<dbReference type="InterPro" id="IPR004838">
    <property type="entry name" value="NHTrfase_class1_PyrdxlP-BS"/>
</dbReference>
<dbReference type="AlphaFoldDB" id="A0A2W2AL41"/>
<keyword evidence="4 7" id="KW-0808">Transferase</keyword>
<dbReference type="EMBL" id="QKVK01000006">
    <property type="protein sequence ID" value="PZF76265.1"/>
    <property type="molecule type" value="Genomic_DNA"/>
</dbReference>
<evidence type="ECO:0000256" key="5">
    <source>
        <dbReference type="ARBA" id="ARBA00022898"/>
    </source>
</evidence>
<dbReference type="InterPro" id="IPR015424">
    <property type="entry name" value="PyrdxlP-dep_Trfase"/>
</dbReference>
<evidence type="ECO:0000256" key="1">
    <source>
        <dbReference type="ARBA" id="ARBA00001933"/>
    </source>
</evidence>
<dbReference type="GO" id="GO:0030170">
    <property type="term" value="F:pyridoxal phosphate binding"/>
    <property type="evidence" value="ECO:0007669"/>
    <property type="project" value="InterPro"/>
</dbReference>
<evidence type="ECO:0000256" key="2">
    <source>
        <dbReference type="ARBA" id="ARBA00007441"/>
    </source>
</evidence>
<dbReference type="NCBIfam" id="NF005732">
    <property type="entry name" value="PRK07550.1"/>
    <property type="match status" value="1"/>
</dbReference>
<evidence type="ECO:0000256" key="3">
    <source>
        <dbReference type="ARBA" id="ARBA00022576"/>
    </source>
</evidence>
<evidence type="ECO:0000256" key="6">
    <source>
        <dbReference type="ARBA" id="ARBA00049185"/>
    </source>
</evidence>
<dbReference type="PANTHER" id="PTHR46383:SF1">
    <property type="entry name" value="ASPARTATE AMINOTRANSFERASE"/>
    <property type="match status" value="1"/>
</dbReference>
<reference evidence="10" key="1">
    <citation type="submission" date="2018-06" db="EMBL/GenBank/DDBJ databases">
        <title>Aestuariibacter litoralis strain KCTC 52945T.</title>
        <authorList>
            <person name="Li X."/>
            <person name="Salam N."/>
            <person name="Li J.-L."/>
            <person name="Chen Y.-M."/>
            <person name="Yang Z.-W."/>
            <person name="Zhang L.-Y."/>
            <person name="Han M.-X."/>
            <person name="Xiao M."/>
            <person name="Li W.-J."/>
        </authorList>
    </citation>
    <scope>NUCLEOTIDE SEQUENCE [LARGE SCALE GENOMIC DNA]</scope>
    <source>
        <strain evidence="10">KCTC 52945</strain>
    </source>
</reference>
<dbReference type="PANTHER" id="PTHR46383">
    <property type="entry name" value="ASPARTATE AMINOTRANSFERASE"/>
    <property type="match status" value="1"/>
</dbReference>
<dbReference type="InterPro" id="IPR050596">
    <property type="entry name" value="AspAT/PAT-like"/>
</dbReference>
<proteinExistence type="inferred from homology"/>
<dbReference type="InterPro" id="IPR015421">
    <property type="entry name" value="PyrdxlP-dep_Trfase_major"/>
</dbReference>
<comment type="catalytic activity">
    <reaction evidence="6">
        <text>L-aspartate + 2-oxoglutarate = oxaloacetate + L-glutamate</text>
        <dbReference type="Rhea" id="RHEA:21824"/>
        <dbReference type="ChEBI" id="CHEBI:16452"/>
        <dbReference type="ChEBI" id="CHEBI:16810"/>
        <dbReference type="ChEBI" id="CHEBI:29985"/>
        <dbReference type="ChEBI" id="CHEBI:29991"/>
        <dbReference type="EC" id="2.6.1.1"/>
    </reaction>
</comment>
<accession>A0A2W2AL41</accession>
<dbReference type="GO" id="GO:0006520">
    <property type="term" value="P:amino acid metabolic process"/>
    <property type="evidence" value="ECO:0007669"/>
    <property type="project" value="InterPro"/>
</dbReference>
<gene>
    <name evidence="9" type="ORF">DK847_13795</name>
</gene>
<dbReference type="GO" id="GO:0004069">
    <property type="term" value="F:L-aspartate:2-oxoglutarate aminotransferase activity"/>
    <property type="evidence" value="ECO:0007669"/>
    <property type="project" value="UniProtKB-EC"/>
</dbReference>
<dbReference type="SUPFAM" id="SSF53383">
    <property type="entry name" value="PLP-dependent transferases"/>
    <property type="match status" value="1"/>
</dbReference>
<evidence type="ECO:0000256" key="7">
    <source>
        <dbReference type="RuleBase" id="RU000481"/>
    </source>
</evidence>
<evidence type="ECO:0000313" key="9">
    <source>
        <dbReference type="EMBL" id="PZF76265.1"/>
    </source>
</evidence>
<comment type="similarity">
    <text evidence="2 7">Belongs to the class-I pyridoxal-phosphate-dependent aminotransferase family.</text>
</comment>
<organism evidence="9 10">
    <name type="scientific">Aestuariivirga litoralis</name>
    <dbReference type="NCBI Taxonomy" id="2650924"/>
    <lineage>
        <taxon>Bacteria</taxon>
        <taxon>Pseudomonadati</taxon>
        <taxon>Pseudomonadota</taxon>
        <taxon>Alphaproteobacteria</taxon>
        <taxon>Hyphomicrobiales</taxon>
        <taxon>Aestuariivirgaceae</taxon>
        <taxon>Aestuariivirga</taxon>
    </lineage>
</organism>
<keyword evidence="3 7" id="KW-0032">Aminotransferase</keyword>
<dbReference type="Gene3D" id="3.40.640.10">
    <property type="entry name" value="Type I PLP-dependent aspartate aminotransferase-like (Major domain)"/>
    <property type="match status" value="1"/>
</dbReference>
<comment type="cofactor">
    <cofactor evidence="1 7">
        <name>pyridoxal 5'-phosphate</name>
        <dbReference type="ChEBI" id="CHEBI:597326"/>
    </cofactor>
</comment>
<dbReference type="Pfam" id="PF00155">
    <property type="entry name" value="Aminotran_1_2"/>
    <property type="match status" value="1"/>
</dbReference>
<name>A0A2W2AL41_9HYPH</name>
<dbReference type="RefSeq" id="WP_111199102.1">
    <property type="nucleotide sequence ID" value="NZ_QKVK01000006.1"/>
</dbReference>
<sequence>MTYAVNPAVNRVEAPPIMEAQTWVRPGLRNRKLLNLCQAVPSWSCAEELDAEVARLAHEPGISLYTDIYGIPELRAAIADHFSADYQGKVVAENVCVTAGCNQAFAAALMAIAKAGDNVILPVPYFFNHTMWLGMLGVEARLISGLGQPDPAEAAKLIDDRTRAIVLCSPNNPTGAIYSPDTIKALFELARARGIALVIDETYKDFRDGDAPAHPVFAIEGWEDAFIHLYSFSKAFAMTGYRVGAITASAPVLAEIEKIMDCLAICTTHISQRAALFALRELAGWKRGKIAMMHGRLAALRQAFGREGLRYQLVSSGALFAYVRHPFAGENAKQVAMRLAGEHDLLCLPGSMFGPGQEQYLRIAFANAEASDMETLVDRLIESQGR</sequence>